<dbReference type="InterPro" id="IPR035992">
    <property type="entry name" value="Ricin_B-like_lectins"/>
</dbReference>
<accession>A0A1Q9DIL3</accession>
<dbReference type="OrthoDB" id="413885at2759"/>
<evidence type="ECO:0000259" key="2">
    <source>
        <dbReference type="SMART" id="SM00458"/>
    </source>
</evidence>
<dbReference type="InterPro" id="IPR007867">
    <property type="entry name" value="GMC_OxRtase_C"/>
</dbReference>
<organism evidence="3 4">
    <name type="scientific">Symbiodinium microadriaticum</name>
    <name type="common">Dinoflagellate</name>
    <name type="synonym">Zooxanthella microadriatica</name>
    <dbReference type="NCBI Taxonomy" id="2951"/>
    <lineage>
        <taxon>Eukaryota</taxon>
        <taxon>Sar</taxon>
        <taxon>Alveolata</taxon>
        <taxon>Dinophyceae</taxon>
        <taxon>Suessiales</taxon>
        <taxon>Symbiodiniaceae</taxon>
        <taxon>Symbiodinium</taxon>
    </lineage>
</organism>
<feature type="signal peptide" evidence="1">
    <location>
        <begin position="1"/>
        <end position="18"/>
    </location>
</feature>
<keyword evidence="4" id="KW-1185">Reference proteome</keyword>
<dbReference type="Gene3D" id="3.30.410.10">
    <property type="entry name" value="Cholesterol Oxidase, domain 2"/>
    <property type="match status" value="1"/>
</dbReference>
<feature type="domain" description="Ricin B lectin" evidence="2">
    <location>
        <begin position="38"/>
        <end position="179"/>
    </location>
</feature>
<dbReference type="InterPro" id="IPR036188">
    <property type="entry name" value="FAD/NAD-bd_sf"/>
</dbReference>
<dbReference type="Proteomes" id="UP000186817">
    <property type="component" value="Unassembled WGS sequence"/>
</dbReference>
<feature type="chain" id="PRO_5012638532" evidence="1">
    <location>
        <begin position="19"/>
        <end position="696"/>
    </location>
</feature>
<dbReference type="InterPro" id="IPR000172">
    <property type="entry name" value="GMC_OxRdtase_N"/>
</dbReference>
<dbReference type="PANTHER" id="PTHR47190">
    <property type="entry name" value="DEHYDROGENASE, PUTATIVE-RELATED"/>
    <property type="match status" value="1"/>
</dbReference>
<reference evidence="3 4" key="1">
    <citation type="submission" date="2016-02" db="EMBL/GenBank/DDBJ databases">
        <title>Genome analysis of coral dinoflagellate symbionts highlights evolutionary adaptations to a symbiotic lifestyle.</title>
        <authorList>
            <person name="Aranda M."/>
            <person name="Li Y."/>
            <person name="Liew Y.J."/>
            <person name="Baumgarten S."/>
            <person name="Simakov O."/>
            <person name="Wilson M."/>
            <person name="Piel J."/>
            <person name="Ashoor H."/>
            <person name="Bougouffa S."/>
            <person name="Bajic V.B."/>
            <person name="Ryu T."/>
            <person name="Ravasi T."/>
            <person name="Bayer T."/>
            <person name="Micklem G."/>
            <person name="Kim H."/>
            <person name="Bhak J."/>
            <person name="Lajeunesse T.C."/>
            <person name="Voolstra C.R."/>
        </authorList>
    </citation>
    <scope>NUCLEOTIDE SEQUENCE [LARGE SCALE GENOMIC DNA]</scope>
    <source>
        <strain evidence="3 4">CCMP2467</strain>
    </source>
</reference>
<keyword evidence="1" id="KW-0732">Signal</keyword>
<dbReference type="SMART" id="SM00458">
    <property type="entry name" value="RICIN"/>
    <property type="match status" value="1"/>
</dbReference>
<dbReference type="OMA" id="LFVAWPN"/>
<dbReference type="PANTHER" id="PTHR47190:SF2">
    <property type="entry name" value="CELLOBIOSE DEHYDROGENASE (AFU_ORTHOLOGUE AFUA_2G17620)"/>
    <property type="match status" value="1"/>
</dbReference>
<dbReference type="SUPFAM" id="SSF54373">
    <property type="entry name" value="FAD-linked reductases, C-terminal domain"/>
    <property type="match status" value="1"/>
</dbReference>
<dbReference type="SUPFAM" id="SSF50370">
    <property type="entry name" value="Ricin B-like lectins"/>
    <property type="match status" value="1"/>
</dbReference>
<gene>
    <name evidence="3" type="primary">betA</name>
    <name evidence="3" type="ORF">AK812_SmicGene22917</name>
</gene>
<dbReference type="GO" id="GO:0016614">
    <property type="term" value="F:oxidoreductase activity, acting on CH-OH group of donors"/>
    <property type="evidence" value="ECO:0007669"/>
    <property type="project" value="InterPro"/>
</dbReference>
<evidence type="ECO:0000256" key="1">
    <source>
        <dbReference type="SAM" id="SignalP"/>
    </source>
</evidence>
<dbReference type="PROSITE" id="PS50231">
    <property type="entry name" value="RICIN_B_LECTIN"/>
    <property type="match status" value="1"/>
</dbReference>
<dbReference type="InterPro" id="IPR000772">
    <property type="entry name" value="Ricin_B_lectin"/>
</dbReference>
<protein>
    <submittedName>
        <fullName evidence="3">Oxygen-dependent choline dehydrogenase</fullName>
    </submittedName>
</protein>
<evidence type="ECO:0000313" key="3">
    <source>
        <dbReference type="EMBL" id="OLP94996.1"/>
    </source>
</evidence>
<dbReference type="SUPFAM" id="SSF51905">
    <property type="entry name" value="FAD/NAD(P)-binding domain"/>
    <property type="match status" value="1"/>
</dbReference>
<comment type="caution">
    <text evidence="3">The sequence shown here is derived from an EMBL/GenBank/DDBJ whole genome shotgun (WGS) entry which is preliminary data.</text>
</comment>
<dbReference type="GO" id="GO:0050660">
    <property type="term" value="F:flavin adenine dinucleotide binding"/>
    <property type="evidence" value="ECO:0007669"/>
    <property type="project" value="InterPro"/>
</dbReference>
<dbReference type="Pfam" id="PF00652">
    <property type="entry name" value="Ricin_B_lectin"/>
    <property type="match status" value="1"/>
</dbReference>
<evidence type="ECO:0000313" key="4">
    <source>
        <dbReference type="Proteomes" id="UP000186817"/>
    </source>
</evidence>
<dbReference type="Gene3D" id="2.80.10.50">
    <property type="match status" value="2"/>
</dbReference>
<dbReference type="Gene3D" id="3.50.50.60">
    <property type="entry name" value="FAD/NAD(P)-binding domain"/>
    <property type="match status" value="1"/>
</dbReference>
<name>A0A1Q9DIL3_SYMMI</name>
<sequence length="696" mass="75754">MLSVLCALLLLPSLLCSAANESLAALSSDDVRQLRGYRPLQKSGVLRWKNHPSKCLDVRFGQAKNGNTLQLWDCNTASSNQQFSWNSQDGKLRWATNPTYCVDVRDHRNANGNRLQLWECIRSNSDQSFSVPASGEGHIQWSNHPDKCLDVQDHGDWNGNVFQIWSCGASNSDQQFVFGGSESLLPIVQPEQEHPGEDFDVIVVGGGLMGSAVAARLAAKLSGFRVALLEAGRASHASLGGTAPPASWDRSQRRWINWGDNGGLQVTRYDLPGNYEALQCWDRRCPESWLTDVPYFQCKVLGGCGVMNGALVQRPNAANMETWPSGWRMPDLEPYYTEAEALFHITETPSRDGRHYLDNTGAGFARTALEKAGFVHSSDLTKKAGSLCIPAVTAKDGLRQSTASQLLPEALGRENFELHLETHVLEVLHEAGVASGVRVTSEGRSKVLRLRPNGLLVLSAGALNTPRLLLSSGLRSQSLGEDLSDHTLVSLKYRVQHRSALGANESFGIKPPSPSAVWQYAQTRSGPLAQYGPVLTAFLRDPSTSGPADAYDIEIWVNPISAQGEVHVSLALMRPTCSRATVHVAGGQLQQRGQLYLGCDRDKRTMAFALEHVDKWLGAQGARRFDGQSPPEALHHFGGSCALGRCVDPETLRLKGTTNLAVADASLLPGQVWGHPFMTLSAMALKAADHLANSFV</sequence>
<dbReference type="Pfam" id="PF00732">
    <property type="entry name" value="GMC_oxred_N"/>
    <property type="match status" value="1"/>
</dbReference>
<dbReference type="Pfam" id="PF05199">
    <property type="entry name" value="GMC_oxred_C"/>
    <property type="match status" value="1"/>
</dbReference>
<proteinExistence type="predicted"/>
<dbReference type="InterPro" id="IPR053208">
    <property type="entry name" value="GMC_Oxidoreductase_CD"/>
</dbReference>
<dbReference type="EMBL" id="LSRX01000519">
    <property type="protein sequence ID" value="OLP94996.1"/>
    <property type="molecule type" value="Genomic_DNA"/>
</dbReference>
<dbReference type="AlphaFoldDB" id="A0A1Q9DIL3"/>
<dbReference type="CDD" id="cd00161">
    <property type="entry name" value="beta-trefoil_Ricin-like"/>
    <property type="match status" value="1"/>
</dbReference>